<comment type="caution">
    <text evidence="1">The sequence shown here is derived from an EMBL/GenBank/DDBJ whole genome shotgun (WGS) entry which is preliminary data.</text>
</comment>
<accession>A0A699J1C6</accession>
<protein>
    <submittedName>
        <fullName evidence="1">Uncharacterized protein</fullName>
    </submittedName>
</protein>
<sequence>MTFFLMVMTTVSRFYVVRIMEEFPGMNIGLHLPQLLKYAITDFTDVLDAISKALAENSGLSRIETQ</sequence>
<name>A0A699J1C6_TANCI</name>
<dbReference type="EMBL" id="BKCJ010357809">
    <property type="protein sequence ID" value="GFA02739.1"/>
    <property type="molecule type" value="Genomic_DNA"/>
</dbReference>
<dbReference type="AlphaFoldDB" id="A0A699J1C6"/>
<evidence type="ECO:0000313" key="1">
    <source>
        <dbReference type="EMBL" id="GFA02739.1"/>
    </source>
</evidence>
<gene>
    <name evidence="1" type="ORF">Tci_574711</name>
</gene>
<organism evidence="1">
    <name type="scientific">Tanacetum cinerariifolium</name>
    <name type="common">Dalmatian daisy</name>
    <name type="synonym">Chrysanthemum cinerariifolium</name>
    <dbReference type="NCBI Taxonomy" id="118510"/>
    <lineage>
        <taxon>Eukaryota</taxon>
        <taxon>Viridiplantae</taxon>
        <taxon>Streptophyta</taxon>
        <taxon>Embryophyta</taxon>
        <taxon>Tracheophyta</taxon>
        <taxon>Spermatophyta</taxon>
        <taxon>Magnoliopsida</taxon>
        <taxon>eudicotyledons</taxon>
        <taxon>Gunneridae</taxon>
        <taxon>Pentapetalae</taxon>
        <taxon>asterids</taxon>
        <taxon>campanulids</taxon>
        <taxon>Asterales</taxon>
        <taxon>Asteraceae</taxon>
        <taxon>Asteroideae</taxon>
        <taxon>Anthemideae</taxon>
        <taxon>Anthemidinae</taxon>
        <taxon>Tanacetum</taxon>
    </lineage>
</organism>
<proteinExistence type="predicted"/>
<reference evidence="1" key="1">
    <citation type="journal article" date="2019" name="Sci. Rep.">
        <title>Draft genome of Tanacetum cinerariifolium, the natural source of mosquito coil.</title>
        <authorList>
            <person name="Yamashiro T."/>
            <person name="Shiraishi A."/>
            <person name="Satake H."/>
            <person name="Nakayama K."/>
        </authorList>
    </citation>
    <scope>NUCLEOTIDE SEQUENCE</scope>
</reference>